<reference evidence="2" key="1">
    <citation type="submission" date="2025-08" db="UniProtKB">
        <authorList>
            <consortium name="RefSeq"/>
        </authorList>
    </citation>
    <scope>IDENTIFICATION</scope>
    <source>
        <tissue evidence="2">Tentacle</tissue>
    </source>
</reference>
<dbReference type="InParanoid" id="A0A6P8HLE1"/>
<dbReference type="KEGG" id="aten:116293293"/>
<dbReference type="RefSeq" id="XP_031556561.1">
    <property type="nucleotide sequence ID" value="XM_031700701.1"/>
</dbReference>
<accession>A0A6P8HLE1</accession>
<dbReference type="OrthoDB" id="411372at2759"/>
<gene>
    <name evidence="2" type="primary">LOC116293293</name>
</gene>
<dbReference type="Proteomes" id="UP000515163">
    <property type="component" value="Unplaced"/>
</dbReference>
<dbReference type="AlphaFoldDB" id="A0A6P8HLE1"/>
<keyword evidence="1" id="KW-1185">Reference proteome</keyword>
<evidence type="ECO:0000313" key="2">
    <source>
        <dbReference type="RefSeq" id="XP_031556561.1"/>
    </source>
</evidence>
<evidence type="ECO:0000313" key="1">
    <source>
        <dbReference type="Proteomes" id="UP000515163"/>
    </source>
</evidence>
<name>A0A6P8HLE1_ACTTE</name>
<sequence>MLVFAFYRSSAVRCDKCSNVLRITFRPAIIHQYSSTLGYLDLEGWHPFDLIMTEMQLTAGCLACSSETSIKGPHYGTNQVWCGKCHQKLAFKVESTRFFELTPTGVQGV</sequence>
<protein>
    <submittedName>
        <fullName evidence="2">Uncharacterized protein C18H10.09-like</fullName>
    </submittedName>
</protein>
<organism evidence="1 2">
    <name type="scientific">Actinia tenebrosa</name>
    <name type="common">Australian red waratah sea anemone</name>
    <dbReference type="NCBI Taxonomy" id="6105"/>
    <lineage>
        <taxon>Eukaryota</taxon>
        <taxon>Metazoa</taxon>
        <taxon>Cnidaria</taxon>
        <taxon>Anthozoa</taxon>
        <taxon>Hexacorallia</taxon>
        <taxon>Actiniaria</taxon>
        <taxon>Actiniidae</taxon>
        <taxon>Actinia</taxon>
    </lineage>
</organism>
<dbReference type="GeneID" id="116293293"/>
<proteinExistence type="predicted"/>